<dbReference type="Gene3D" id="1.10.3720.10">
    <property type="entry name" value="MetI-like"/>
    <property type="match status" value="1"/>
</dbReference>
<dbReference type="EMBL" id="SLUN01000013">
    <property type="protein sequence ID" value="TCL68493.1"/>
    <property type="molecule type" value="Genomic_DNA"/>
</dbReference>
<feature type="domain" description="ABC transmembrane type-1" evidence="8">
    <location>
        <begin position="102"/>
        <end position="291"/>
    </location>
</feature>
<dbReference type="InterPro" id="IPR000515">
    <property type="entry name" value="MetI-like"/>
</dbReference>
<evidence type="ECO:0000256" key="1">
    <source>
        <dbReference type="ARBA" id="ARBA00004651"/>
    </source>
</evidence>
<comment type="similarity">
    <text evidence="7">Belongs to the binding-protein-dependent transport system permease family.</text>
</comment>
<keyword evidence="4 7" id="KW-0812">Transmembrane</keyword>
<feature type="transmembrane region" description="Helical" evidence="7">
    <location>
        <begin position="239"/>
        <end position="258"/>
    </location>
</feature>
<dbReference type="PANTHER" id="PTHR43386">
    <property type="entry name" value="OLIGOPEPTIDE TRANSPORT SYSTEM PERMEASE PROTEIN APPC"/>
    <property type="match status" value="1"/>
</dbReference>
<keyword evidence="10" id="KW-1185">Reference proteome</keyword>
<evidence type="ECO:0000313" key="10">
    <source>
        <dbReference type="Proteomes" id="UP000295008"/>
    </source>
</evidence>
<accession>A0A4R1RQ31</accession>
<proteinExistence type="inferred from homology"/>
<dbReference type="AlphaFoldDB" id="A0A4R1RQ31"/>
<name>A0A4R1RQ31_HYDET</name>
<dbReference type="SUPFAM" id="SSF161098">
    <property type="entry name" value="MetI-like"/>
    <property type="match status" value="1"/>
</dbReference>
<dbReference type="PANTHER" id="PTHR43386:SF22">
    <property type="entry name" value="OLIGOPEPTIDE TRANSPORT SYSTEM PERMEASE PROTEIN OPPC"/>
    <property type="match status" value="1"/>
</dbReference>
<keyword evidence="5 7" id="KW-1133">Transmembrane helix</keyword>
<evidence type="ECO:0000256" key="4">
    <source>
        <dbReference type="ARBA" id="ARBA00022692"/>
    </source>
</evidence>
<dbReference type="InterPro" id="IPR035906">
    <property type="entry name" value="MetI-like_sf"/>
</dbReference>
<feature type="transmembrane region" description="Helical" evidence="7">
    <location>
        <begin position="41"/>
        <end position="62"/>
    </location>
</feature>
<evidence type="ECO:0000313" key="9">
    <source>
        <dbReference type="EMBL" id="TCL68493.1"/>
    </source>
</evidence>
<comment type="subcellular location">
    <subcellularLocation>
        <location evidence="1 7">Cell membrane</location>
        <topology evidence="1 7">Multi-pass membrane protein</topology>
    </subcellularLocation>
</comment>
<evidence type="ECO:0000256" key="7">
    <source>
        <dbReference type="RuleBase" id="RU363032"/>
    </source>
</evidence>
<dbReference type="GO" id="GO:0005886">
    <property type="term" value="C:plasma membrane"/>
    <property type="evidence" value="ECO:0007669"/>
    <property type="project" value="UniProtKB-SubCell"/>
</dbReference>
<evidence type="ECO:0000259" key="8">
    <source>
        <dbReference type="PROSITE" id="PS50928"/>
    </source>
</evidence>
<keyword evidence="6 7" id="KW-0472">Membrane</keyword>
<dbReference type="PROSITE" id="PS50928">
    <property type="entry name" value="ABC_TM1"/>
    <property type="match status" value="1"/>
</dbReference>
<evidence type="ECO:0000256" key="2">
    <source>
        <dbReference type="ARBA" id="ARBA00022448"/>
    </source>
</evidence>
<gene>
    <name evidence="9" type="ORF">EDC14_101333</name>
</gene>
<protein>
    <submittedName>
        <fullName evidence="9">Oligopeptide transport system permease protein</fullName>
    </submittedName>
</protein>
<dbReference type="GO" id="GO:0055085">
    <property type="term" value="P:transmembrane transport"/>
    <property type="evidence" value="ECO:0007669"/>
    <property type="project" value="InterPro"/>
</dbReference>
<feature type="transmembrane region" description="Helical" evidence="7">
    <location>
        <begin position="273"/>
        <end position="294"/>
    </location>
</feature>
<dbReference type="OrthoDB" id="9797852at2"/>
<dbReference type="Proteomes" id="UP000295008">
    <property type="component" value="Unassembled WGS sequence"/>
</dbReference>
<keyword evidence="2 7" id="KW-0813">Transport</keyword>
<dbReference type="InterPro" id="IPR025966">
    <property type="entry name" value="OppC_N"/>
</dbReference>
<organism evidence="9 10">
    <name type="scientific">Hydrogenispora ethanolica</name>
    <dbReference type="NCBI Taxonomy" id="1082276"/>
    <lineage>
        <taxon>Bacteria</taxon>
        <taxon>Bacillati</taxon>
        <taxon>Bacillota</taxon>
        <taxon>Hydrogenispora</taxon>
    </lineage>
</organism>
<comment type="caution">
    <text evidence="9">The sequence shown here is derived from an EMBL/GenBank/DDBJ whole genome shotgun (WGS) entry which is preliminary data.</text>
</comment>
<dbReference type="InterPro" id="IPR050366">
    <property type="entry name" value="BP-dependent_transpt_permease"/>
</dbReference>
<keyword evidence="3" id="KW-1003">Cell membrane</keyword>
<reference evidence="9 10" key="1">
    <citation type="submission" date="2019-03" db="EMBL/GenBank/DDBJ databases">
        <title>Genomic Encyclopedia of Type Strains, Phase IV (KMG-IV): sequencing the most valuable type-strain genomes for metagenomic binning, comparative biology and taxonomic classification.</title>
        <authorList>
            <person name="Goeker M."/>
        </authorList>
    </citation>
    <scope>NUCLEOTIDE SEQUENCE [LARGE SCALE GENOMIC DNA]</scope>
    <source>
        <strain evidence="9 10">LX-B</strain>
    </source>
</reference>
<sequence length="304" mass="33795">MINQPALFEPIGRQTDADNTIVRPNTSYWKDAWRRLKMNKVAIASLCVIIVIILSAIFGPFFCKYSYSDQSLLSANLPPSADHWFGTDNLGRDLFVRCLYGARVSLIVGFFVSLINLTLGVIYGGIAGYYGGKVDEYMMRIVDILYSIPLLLWVILLMVILMPGLQNVLIALGAVYWLYMARVVRGQVLSLKEQDYVLAARAIGVSDKRIILRHLVPNSIGPILVTVTFNIPEAIFTEAFLSFIGLGIGAPMASWGMLASDALGGFRSFPYQLFFPAISICITMLAFNFFGDGLRDALDPRLRK</sequence>
<feature type="transmembrane region" description="Helical" evidence="7">
    <location>
        <begin position="104"/>
        <end position="132"/>
    </location>
</feature>
<dbReference type="RefSeq" id="WP_132014483.1">
    <property type="nucleotide sequence ID" value="NZ_SLUN01000013.1"/>
</dbReference>
<dbReference type="Pfam" id="PF00528">
    <property type="entry name" value="BPD_transp_1"/>
    <property type="match status" value="1"/>
</dbReference>
<evidence type="ECO:0000256" key="5">
    <source>
        <dbReference type="ARBA" id="ARBA00022989"/>
    </source>
</evidence>
<dbReference type="Pfam" id="PF12911">
    <property type="entry name" value="OppC_N"/>
    <property type="match status" value="1"/>
</dbReference>
<feature type="transmembrane region" description="Helical" evidence="7">
    <location>
        <begin position="144"/>
        <end position="162"/>
    </location>
</feature>
<evidence type="ECO:0000256" key="3">
    <source>
        <dbReference type="ARBA" id="ARBA00022475"/>
    </source>
</evidence>
<evidence type="ECO:0000256" key="6">
    <source>
        <dbReference type="ARBA" id="ARBA00023136"/>
    </source>
</evidence>
<dbReference type="CDD" id="cd06261">
    <property type="entry name" value="TM_PBP2"/>
    <property type="match status" value="1"/>
</dbReference>